<keyword evidence="5" id="KW-1015">Disulfide bond</keyword>
<dbReference type="OrthoDB" id="10253408at2759"/>
<dbReference type="InterPro" id="IPR013128">
    <property type="entry name" value="Peptidase_C1A"/>
</dbReference>
<accession>A0A6J1BQ60</accession>
<reference evidence="11" key="1">
    <citation type="submission" date="2025-08" db="UniProtKB">
        <authorList>
            <consortium name="RefSeq"/>
        </authorList>
    </citation>
    <scope>IDENTIFICATION</scope>
    <source>
        <strain evidence="11">OHB3-1</strain>
    </source>
</reference>
<evidence type="ECO:0000256" key="3">
    <source>
        <dbReference type="ARBA" id="ARBA00022801"/>
    </source>
</evidence>
<evidence type="ECO:0000313" key="11">
    <source>
        <dbReference type="RefSeq" id="XP_022131404.1"/>
    </source>
</evidence>
<evidence type="ECO:0000256" key="7">
    <source>
        <dbReference type="SAM" id="Phobius"/>
    </source>
</evidence>
<keyword evidence="4" id="KW-0788">Thiol protease</keyword>
<keyword evidence="6" id="KW-0325">Glycoprotein</keyword>
<gene>
    <name evidence="11" type="primary">LOC111004627</name>
</gene>
<dbReference type="AlphaFoldDB" id="A0A6J1BQ60"/>
<dbReference type="InterPro" id="IPR000169">
    <property type="entry name" value="Pept_cys_AS"/>
</dbReference>
<feature type="domain" description="Peptidase C1A papain C-terminal" evidence="8">
    <location>
        <begin position="157"/>
        <end position="305"/>
    </location>
</feature>
<keyword evidence="3" id="KW-0378">Hydrolase</keyword>
<feature type="domain" description="Cathepsin propeptide inhibitor" evidence="9">
    <location>
        <begin position="68"/>
        <end position="123"/>
    </location>
</feature>
<dbReference type="PROSITE" id="PS00139">
    <property type="entry name" value="THIOL_PROTEASE_CYS"/>
    <property type="match status" value="1"/>
</dbReference>
<dbReference type="InterPro" id="IPR000668">
    <property type="entry name" value="Peptidase_C1A_C"/>
</dbReference>
<keyword evidence="2" id="KW-0645">Protease</keyword>
<organism evidence="10 11">
    <name type="scientific">Momordica charantia</name>
    <name type="common">Bitter gourd</name>
    <name type="synonym">Balsam pear</name>
    <dbReference type="NCBI Taxonomy" id="3673"/>
    <lineage>
        <taxon>Eukaryota</taxon>
        <taxon>Viridiplantae</taxon>
        <taxon>Streptophyta</taxon>
        <taxon>Embryophyta</taxon>
        <taxon>Tracheophyta</taxon>
        <taxon>Spermatophyta</taxon>
        <taxon>Magnoliopsida</taxon>
        <taxon>eudicotyledons</taxon>
        <taxon>Gunneridae</taxon>
        <taxon>Pentapetalae</taxon>
        <taxon>rosids</taxon>
        <taxon>fabids</taxon>
        <taxon>Cucurbitales</taxon>
        <taxon>Cucurbitaceae</taxon>
        <taxon>Momordiceae</taxon>
        <taxon>Momordica</taxon>
    </lineage>
</organism>
<dbReference type="SMART" id="SM00645">
    <property type="entry name" value="Pept_C1"/>
    <property type="match status" value="1"/>
</dbReference>
<keyword evidence="7" id="KW-1133">Transmembrane helix</keyword>
<keyword evidence="7" id="KW-0812">Transmembrane</keyword>
<proteinExistence type="inferred from homology"/>
<keyword evidence="7" id="KW-0472">Membrane</keyword>
<dbReference type="PANTHER" id="PTHR12411">
    <property type="entry name" value="CYSTEINE PROTEASE FAMILY C1-RELATED"/>
    <property type="match status" value="1"/>
</dbReference>
<evidence type="ECO:0000259" key="9">
    <source>
        <dbReference type="SMART" id="SM00848"/>
    </source>
</evidence>
<evidence type="ECO:0000256" key="1">
    <source>
        <dbReference type="ARBA" id="ARBA00008455"/>
    </source>
</evidence>
<dbReference type="GO" id="GO:0008234">
    <property type="term" value="F:cysteine-type peptidase activity"/>
    <property type="evidence" value="ECO:0007669"/>
    <property type="project" value="UniProtKB-KW"/>
</dbReference>
<sequence length="305" mass="34655">MHSQINPSNSLLIHITHTAIEQVFKSTMAIVKFLMVPLLLFVLVSGLAESFEFNETELASEQSLWKLYERWSNHHTISRDLKEKHRRFSVFKENVNHVFTVNQMEKPYKLRLNKFADMSNYEFVNLYARSNISHYRKLYGSRRGGAGGFMYEQVTDLPPSIDWRERGAVNDIKEQGVCGSCWAFSTVAAVEGINQIKTGQLLSLSEQELLDCNLRNRGCNGGFMEIAFDFISRNGGVTTENNYPYHAQRGFCRLSRRNLPIVTIDGYETVPENENALAQAVANQPVSVAIDAAGRDFQFYSEASS</sequence>
<dbReference type="SUPFAM" id="SSF54001">
    <property type="entry name" value="Cysteine proteinases"/>
    <property type="match status" value="1"/>
</dbReference>
<feature type="transmembrane region" description="Helical" evidence="7">
    <location>
        <begin position="29"/>
        <end position="48"/>
    </location>
</feature>
<evidence type="ECO:0000256" key="5">
    <source>
        <dbReference type="ARBA" id="ARBA00023157"/>
    </source>
</evidence>
<evidence type="ECO:0000259" key="8">
    <source>
        <dbReference type="SMART" id="SM00645"/>
    </source>
</evidence>
<dbReference type="CDD" id="cd02248">
    <property type="entry name" value="Peptidase_C1A"/>
    <property type="match status" value="1"/>
</dbReference>
<dbReference type="GO" id="GO:0006508">
    <property type="term" value="P:proteolysis"/>
    <property type="evidence" value="ECO:0007669"/>
    <property type="project" value="UniProtKB-KW"/>
</dbReference>
<comment type="similarity">
    <text evidence="1">Belongs to the peptidase C1 family.</text>
</comment>
<keyword evidence="10" id="KW-1185">Reference proteome</keyword>
<evidence type="ECO:0000313" key="10">
    <source>
        <dbReference type="Proteomes" id="UP000504603"/>
    </source>
</evidence>
<evidence type="ECO:0000256" key="4">
    <source>
        <dbReference type="ARBA" id="ARBA00022807"/>
    </source>
</evidence>
<protein>
    <submittedName>
        <fullName evidence="11">Vignain-like</fullName>
    </submittedName>
</protein>
<dbReference type="GeneID" id="111004627"/>
<dbReference type="Pfam" id="PF08246">
    <property type="entry name" value="Inhibitor_I29"/>
    <property type="match status" value="1"/>
</dbReference>
<dbReference type="InterPro" id="IPR013201">
    <property type="entry name" value="Prot_inhib_I29"/>
</dbReference>
<dbReference type="Proteomes" id="UP000504603">
    <property type="component" value="Unplaced"/>
</dbReference>
<dbReference type="InterPro" id="IPR039417">
    <property type="entry name" value="Peptidase_C1A_papain-like"/>
</dbReference>
<dbReference type="SMART" id="SM00848">
    <property type="entry name" value="Inhibitor_I29"/>
    <property type="match status" value="1"/>
</dbReference>
<dbReference type="KEGG" id="mcha:111004627"/>
<dbReference type="Gene3D" id="3.90.70.10">
    <property type="entry name" value="Cysteine proteinases"/>
    <property type="match status" value="1"/>
</dbReference>
<dbReference type="InterPro" id="IPR038765">
    <property type="entry name" value="Papain-like_cys_pep_sf"/>
</dbReference>
<name>A0A6J1BQ60_MOMCH</name>
<dbReference type="Pfam" id="PF00112">
    <property type="entry name" value="Peptidase_C1"/>
    <property type="match status" value="1"/>
</dbReference>
<evidence type="ECO:0000256" key="2">
    <source>
        <dbReference type="ARBA" id="ARBA00022670"/>
    </source>
</evidence>
<dbReference type="RefSeq" id="XP_022131404.1">
    <property type="nucleotide sequence ID" value="XM_022275712.1"/>
</dbReference>
<evidence type="ECO:0000256" key="6">
    <source>
        <dbReference type="ARBA" id="ARBA00023180"/>
    </source>
</evidence>